<accession>A0A0C9WRV2</accession>
<dbReference type="AlphaFoldDB" id="A0A0C9WRV2"/>
<proteinExistence type="predicted"/>
<dbReference type="Proteomes" id="UP000054477">
    <property type="component" value="Unassembled WGS sequence"/>
</dbReference>
<sequence>MRFTFGLVTAIVSFAAGAAAGPLNPLLAPKICGDPRLGVPLLRAYNPIELDHFYTTNIGEFQNAITKLGYIDEGTTGYIFPSQEPHTIAFYRMFNSAIKDYFHTTSVTERDNALHSFGYTYQGIAGYLYPDTAYGTLPLYRLNNPSATDHFYTMSADERDTVSVSGYFSEGIVGYLFPF</sequence>
<feature type="signal peptide" evidence="1">
    <location>
        <begin position="1"/>
        <end position="20"/>
    </location>
</feature>
<evidence type="ECO:0000256" key="1">
    <source>
        <dbReference type="SAM" id="SignalP"/>
    </source>
</evidence>
<protein>
    <recommendedName>
        <fullName evidence="2">DUF5648 domain-containing protein</fullName>
    </recommendedName>
</protein>
<keyword evidence="4" id="KW-1185">Reference proteome</keyword>
<gene>
    <name evidence="3" type="ORF">K443DRAFT_12250</name>
</gene>
<dbReference type="HOGENOM" id="CLU_093541_1_0_1"/>
<reference evidence="3 4" key="1">
    <citation type="submission" date="2014-04" db="EMBL/GenBank/DDBJ databases">
        <authorList>
            <consortium name="DOE Joint Genome Institute"/>
            <person name="Kuo A."/>
            <person name="Kohler A."/>
            <person name="Nagy L.G."/>
            <person name="Floudas D."/>
            <person name="Copeland A."/>
            <person name="Barry K.W."/>
            <person name="Cichocki N."/>
            <person name="Veneault-Fourrey C."/>
            <person name="LaButti K."/>
            <person name="Lindquist E.A."/>
            <person name="Lipzen A."/>
            <person name="Lundell T."/>
            <person name="Morin E."/>
            <person name="Murat C."/>
            <person name="Sun H."/>
            <person name="Tunlid A."/>
            <person name="Henrissat B."/>
            <person name="Grigoriev I.V."/>
            <person name="Hibbett D.S."/>
            <person name="Martin F."/>
            <person name="Nordberg H.P."/>
            <person name="Cantor M.N."/>
            <person name="Hua S.X."/>
        </authorList>
    </citation>
    <scope>NUCLEOTIDE SEQUENCE [LARGE SCALE GENOMIC DNA]</scope>
    <source>
        <strain evidence="3 4">LaAM-08-1</strain>
    </source>
</reference>
<feature type="chain" id="PRO_5002222488" description="DUF5648 domain-containing protein" evidence="1">
    <location>
        <begin position="21"/>
        <end position="179"/>
    </location>
</feature>
<feature type="domain" description="DUF5648" evidence="2">
    <location>
        <begin position="40"/>
        <end position="176"/>
    </location>
</feature>
<reference evidence="4" key="2">
    <citation type="submission" date="2015-01" db="EMBL/GenBank/DDBJ databases">
        <title>Evolutionary Origins and Diversification of the Mycorrhizal Mutualists.</title>
        <authorList>
            <consortium name="DOE Joint Genome Institute"/>
            <consortium name="Mycorrhizal Genomics Consortium"/>
            <person name="Kohler A."/>
            <person name="Kuo A."/>
            <person name="Nagy L.G."/>
            <person name="Floudas D."/>
            <person name="Copeland A."/>
            <person name="Barry K.W."/>
            <person name="Cichocki N."/>
            <person name="Veneault-Fourrey C."/>
            <person name="LaButti K."/>
            <person name="Lindquist E.A."/>
            <person name="Lipzen A."/>
            <person name="Lundell T."/>
            <person name="Morin E."/>
            <person name="Murat C."/>
            <person name="Riley R."/>
            <person name="Ohm R."/>
            <person name="Sun H."/>
            <person name="Tunlid A."/>
            <person name="Henrissat B."/>
            <person name="Grigoriev I.V."/>
            <person name="Hibbett D.S."/>
            <person name="Martin F."/>
        </authorList>
    </citation>
    <scope>NUCLEOTIDE SEQUENCE [LARGE SCALE GENOMIC DNA]</scope>
    <source>
        <strain evidence="4">LaAM-08-1</strain>
    </source>
</reference>
<dbReference type="Pfam" id="PF18885">
    <property type="entry name" value="DUF5648"/>
    <property type="match status" value="1"/>
</dbReference>
<dbReference type="InterPro" id="IPR043708">
    <property type="entry name" value="DUF5648"/>
</dbReference>
<organism evidence="3 4">
    <name type="scientific">Laccaria amethystina LaAM-08-1</name>
    <dbReference type="NCBI Taxonomy" id="1095629"/>
    <lineage>
        <taxon>Eukaryota</taxon>
        <taxon>Fungi</taxon>
        <taxon>Dikarya</taxon>
        <taxon>Basidiomycota</taxon>
        <taxon>Agaricomycotina</taxon>
        <taxon>Agaricomycetes</taxon>
        <taxon>Agaricomycetidae</taxon>
        <taxon>Agaricales</taxon>
        <taxon>Agaricineae</taxon>
        <taxon>Hydnangiaceae</taxon>
        <taxon>Laccaria</taxon>
    </lineage>
</organism>
<dbReference type="EMBL" id="KN838802">
    <property type="protein sequence ID" value="KIJ94250.1"/>
    <property type="molecule type" value="Genomic_DNA"/>
</dbReference>
<evidence type="ECO:0000259" key="2">
    <source>
        <dbReference type="Pfam" id="PF18885"/>
    </source>
</evidence>
<dbReference type="OrthoDB" id="9971254at2759"/>
<evidence type="ECO:0000313" key="3">
    <source>
        <dbReference type="EMBL" id="KIJ94250.1"/>
    </source>
</evidence>
<name>A0A0C9WRV2_9AGAR</name>
<evidence type="ECO:0000313" key="4">
    <source>
        <dbReference type="Proteomes" id="UP000054477"/>
    </source>
</evidence>
<keyword evidence="1" id="KW-0732">Signal</keyword>